<proteinExistence type="predicted"/>
<evidence type="ECO:0000313" key="3">
    <source>
        <dbReference type="Proteomes" id="UP001062263"/>
    </source>
</evidence>
<reference evidence="2" key="1">
    <citation type="submission" date="2022-06" db="EMBL/GenBank/DDBJ databases">
        <title>Akkermansia biwalacus sp. nov., an anaerobic mucin-degrading bacterium isolated from human intestine.</title>
        <authorList>
            <person name="Kobayashi Y."/>
            <person name="Inoue S."/>
            <person name="Kawahara T."/>
            <person name="Kohda N."/>
        </authorList>
    </citation>
    <scope>NUCLEOTIDE SEQUENCE</scope>
    <source>
        <strain evidence="2">WON2089</strain>
    </source>
</reference>
<dbReference type="EMBL" id="AP025943">
    <property type="protein sequence ID" value="BDL43618.1"/>
    <property type="molecule type" value="Genomic_DNA"/>
</dbReference>
<dbReference type="InterPro" id="IPR008319">
    <property type="entry name" value="GyrI-like_CCH_Lin2189-like"/>
</dbReference>
<dbReference type="InterPro" id="IPR011256">
    <property type="entry name" value="Reg_factor_effector_dom_sf"/>
</dbReference>
<sequence length="211" mass="23689">MPPLDYKKQARRLYLPSAVPAVVDVPEMQFFMVDGTGDPNAPDGEYSHALELLYTLSYAVRMGGKKGAFPAPDYLEYVVLPLEGLWWNSGQNPSADKNTFRWTSMIRQPGFITAEAFEYARSNAMKKKPHLNVEIARMASFAEGLCVQCLHTGSYDDEPATLARMHVFMEQSGLRPDTSGVRAHHEIYLSDPRKTPAERLKTVLRLPVLKA</sequence>
<dbReference type="Pfam" id="PF06445">
    <property type="entry name" value="GyrI-like"/>
    <property type="match status" value="1"/>
</dbReference>
<dbReference type="SUPFAM" id="SSF55136">
    <property type="entry name" value="Probable bacterial effector-binding domain"/>
    <property type="match status" value="1"/>
</dbReference>
<name>A0ABM7ZG09_9BACT</name>
<feature type="domain" description="GyrI-like small molecule binding" evidence="1">
    <location>
        <begin position="21"/>
        <end position="208"/>
    </location>
</feature>
<dbReference type="RefSeq" id="WP_215434227.1">
    <property type="nucleotide sequence ID" value="NZ_AP025943.1"/>
</dbReference>
<gene>
    <name evidence="2" type="ORF">Abiwalacus_11920</name>
</gene>
<dbReference type="InterPro" id="IPR029442">
    <property type="entry name" value="GyrI-like"/>
</dbReference>
<protein>
    <submittedName>
        <fullName evidence="2">Transcriptional regulator</fullName>
    </submittedName>
</protein>
<keyword evidence="3" id="KW-1185">Reference proteome</keyword>
<accession>A0ABM7ZG09</accession>
<dbReference type="PIRSF" id="PIRSF031644">
    <property type="entry name" value="UCP031644"/>
    <property type="match status" value="1"/>
</dbReference>
<organism evidence="2 3">
    <name type="scientific">Akkermansia biwaensis</name>
    <dbReference type="NCBI Taxonomy" id="2946555"/>
    <lineage>
        <taxon>Bacteria</taxon>
        <taxon>Pseudomonadati</taxon>
        <taxon>Verrucomicrobiota</taxon>
        <taxon>Verrucomicrobiia</taxon>
        <taxon>Verrucomicrobiales</taxon>
        <taxon>Akkermansiaceae</taxon>
        <taxon>Akkermansia</taxon>
    </lineage>
</organism>
<dbReference type="Proteomes" id="UP001062263">
    <property type="component" value="Chromosome"/>
</dbReference>
<evidence type="ECO:0000313" key="2">
    <source>
        <dbReference type="EMBL" id="BDL43618.1"/>
    </source>
</evidence>
<dbReference type="Gene3D" id="3.20.80.10">
    <property type="entry name" value="Regulatory factor, effector binding domain"/>
    <property type="match status" value="1"/>
</dbReference>
<evidence type="ECO:0000259" key="1">
    <source>
        <dbReference type="Pfam" id="PF06445"/>
    </source>
</evidence>